<comment type="caution">
    <text evidence="1">The sequence shown here is derived from an EMBL/GenBank/DDBJ whole genome shotgun (WGS) entry which is preliminary data.</text>
</comment>
<protein>
    <submittedName>
        <fullName evidence="1">Uncharacterized protein</fullName>
    </submittedName>
</protein>
<accession>X1E926</accession>
<evidence type="ECO:0000313" key="1">
    <source>
        <dbReference type="EMBL" id="GAH29082.1"/>
    </source>
</evidence>
<proteinExistence type="predicted"/>
<organism evidence="1">
    <name type="scientific">marine sediment metagenome</name>
    <dbReference type="NCBI Taxonomy" id="412755"/>
    <lineage>
        <taxon>unclassified sequences</taxon>
        <taxon>metagenomes</taxon>
        <taxon>ecological metagenomes</taxon>
    </lineage>
</organism>
<dbReference type="EMBL" id="BART01040421">
    <property type="protein sequence ID" value="GAH29082.1"/>
    <property type="molecule type" value="Genomic_DNA"/>
</dbReference>
<dbReference type="AlphaFoldDB" id="X1E926"/>
<feature type="non-terminal residue" evidence="1">
    <location>
        <position position="39"/>
    </location>
</feature>
<gene>
    <name evidence="1" type="ORF">S01H4_65800</name>
</gene>
<name>X1E926_9ZZZZ</name>
<reference evidence="1" key="1">
    <citation type="journal article" date="2014" name="Front. Microbiol.">
        <title>High frequency of phylogenetically diverse reductive dehalogenase-homologous genes in deep subseafloor sedimentary metagenomes.</title>
        <authorList>
            <person name="Kawai M."/>
            <person name="Futagami T."/>
            <person name="Toyoda A."/>
            <person name="Takaki Y."/>
            <person name="Nishi S."/>
            <person name="Hori S."/>
            <person name="Arai W."/>
            <person name="Tsubouchi T."/>
            <person name="Morono Y."/>
            <person name="Uchiyama I."/>
            <person name="Ito T."/>
            <person name="Fujiyama A."/>
            <person name="Inagaki F."/>
            <person name="Takami H."/>
        </authorList>
    </citation>
    <scope>NUCLEOTIDE SEQUENCE</scope>
    <source>
        <strain evidence="1">Expedition CK06-06</strain>
    </source>
</reference>
<sequence length="39" mass="4560">MESIFTHLHWISSKDFGDNIPVDYFEKVRDVKSGEITMS</sequence>